<feature type="region of interest" description="Disordered" evidence="1">
    <location>
        <begin position="1"/>
        <end position="20"/>
    </location>
</feature>
<dbReference type="Proteomes" id="UP000468531">
    <property type="component" value="Unassembled WGS sequence"/>
</dbReference>
<dbReference type="EMBL" id="VKHP01000135">
    <property type="protein sequence ID" value="NEU99557.1"/>
    <property type="molecule type" value="Genomic_DNA"/>
</dbReference>
<comment type="caution">
    <text evidence="2">The sequence shown here is derived from an EMBL/GenBank/DDBJ whole genome shotgun (WGS) entry which is preliminary data.</text>
</comment>
<organism evidence="2 3">
    <name type="scientific">Bradyrhizobium uaiense</name>
    <dbReference type="NCBI Taxonomy" id="2594946"/>
    <lineage>
        <taxon>Bacteria</taxon>
        <taxon>Pseudomonadati</taxon>
        <taxon>Pseudomonadota</taxon>
        <taxon>Alphaproteobacteria</taxon>
        <taxon>Hyphomicrobiales</taxon>
        <taxon>Nitrobacteraceae</taxon>
        <taxon>Bradyrhizobium</taxon>
    </lineage>
</organism>
<name>A0A6P1BM16_9BRAD</name>
<accession>A0A6P1BM16</accession>
<reference evidence="2 3" key="1">
    <citation type="journal article" date="2020" name="Arch. Microbiol.">
        <title>Bradyrhizobium uaiense sp. nov., a new highly efficient cowpea symbiont.</title>
        <authorList>
            <person name="Cabral Michel D."/>
            <person name="Azarias Guimaraes A."/>
            <person name="Martins da Costa E."/>
            <person name="Soares de Carvalho T."/>
            <person name="Balsanelli E."/>
            <person name="Willems A."/>
            <person name="Maltempi de Souza E."/>
            <person name="de Souza Moreira F.M."/>
        </authorList>
    </citation>
    <scope>NUCLEOTIDE SEQUENCE [LARGE SCALE GENOMIC DNA]</scope>
    <source>
        <strain evidence="2 3">UFLA 03-164</strain>
    </source>
</reference>
<evidence type="ECO:0000313" key="2">
    <source>
        <dbReference type="EMBL" id="NEU99557.1"/>
    </source>
</evidence>
<keyword evidence="3" id="KW-1185">Reference proteome</keyword>
<proteinExistence type="predicted"/>
<dbReference type="AlphaFoldDB" id="A0A6P1BM16"/>
<gene>
    <name evidence="2" type="ORF">FNJ47_27940</name>
</gene>
<evidence type="ECO:0000256" key="1">
    <source>
        <dbReference type="SAM" id="MobiDB-lite"/>
    </source>
</evidence>
<evidence type="ECO:0000313" key="3">
    <source>
        <dbReference type="Proteomes" id="UP000468531"/>
    </source>
</evidence>
<sequence length="112" mass="12606">MLEGIDWWNPQRTSRPQRGPRRKIRRLALWGVTTRSICDLLRRMDEDREAIPDDIAALMEALAIEPVKAFEITSRTSKGAGLRSSALIAQQKLRIASSSIRSTDAYQRAGLA</sequence>
<protein>
    <submittedName>
        <fullName evidence="2">Uncharacterized protein</fullName>
    </submittedName>
</protein>